<keyword evidence="1" id="KW-0812">Transmembrane</keyword>
<evidence type="ECO:0000313" key="3">
    <source>
        <dbReference type="EMBL" id="PIP53490.1"/>
    </source>
</evidence>
<comment type="caution">
    <text evidence="3">The sequence shown here is derived from an EMBL/GenBank/DDBJ whole genome shotgun (WGS) entry which is preliminary data.</text>
</comment>
<evidence type="ECO:0000313" key="4">
    <source>
        <dbReference type="Proteomes" id="UP000229459"/>
    </source>
</evidence>
<feature type="chain" id="PRO_5013890321" description="TrbC/VIRB2 family protein" evidence="2">
    <location>
        <begin position="23"/>
        <end position="123"/>
    </location>
</feature>
<dbReference type="EMBL" id="PCSR01000015">
    <property type="protein sequence ID" value="PIP53490.1"/>
    <property type="molecule type" value="Genomic_DNA"/>
</dbReference>
<keyword evidence="1" id="KW-0472">Membrane</keyword>
<proteinExistence type="predicted"/>
<dbReference type="InterPro" id="IPR043993">
    <property type="entry name" value="T4SS_pilin"/>
</dbReference>
<gene>
    <name evidence="3" type="ORF">COX08_00720</name>
</gene>
<evidence type="ECO:0008006" key="5">
    <source>
        <dbReference type="Google" id="ProtNLM"/>
    </source>
</evidence>
<keyword evidence="2" id="KW-0732">Signal</keyword>
<evidence type="ECO:0000256" key="1">
    <source>
        <dbReference type="SAM" id="Phobius"/>
    </source>
</evidence>
<name>A0A2H0B8V9_9BACT</name>
<protein>
    <recommendedName>
        <fullName evidence="5">TrbC/VIRB2 family protein</fullName>
    </recommendedName>
</protein>
<feature type="transmembrane region" description="Helical" evidence="1">
    <location>
        <begin position="46"/>
        <end position="66"/>
    </location>
</feature>
<evidence type="ECO:0000256" key="2">
    <source>
        <dbReference type="SAM" id="SignalP"/>
    </source>
</evidence>
<sequence length="123" mass="13198">MSKKLSSFVLISWLLIPKLVLAANTWSDPSGDDPAKFSDIEVIFSNVIGVLIPFAGVAIFIMILIGGFKYLTSAGDPKATASAGQTITWAIVGLLFLIGAWLVLVFIKQITGIDVTLFEVPKN</sequence>
<dbReference type="Pfam" id="PF18895">
    <property type="entry name" value="T4SS_pilin"/>
    <property type="match status" value="1"/>
</dbReference>
<accession>A0A2H0B8V9</accession>
<feature type="signal peptide" evidence="2">
    <location>
        <begin position="1"/>
        <end position="22"/>
    </location>
</feature>
<reference evidence="3 4" key="1">
    <citation type="submission" date="2017-09" db="EMBL/GenBank/DDBJ databases">
        <title>Depth-based differentiation of microbial function through sediment-hosted aquifers and enrichment of novel symbionts in the deep terrestrial subsurface.</title>
        <authorList>
            <person name="Probst A.J."/>
            <person name="Ladd B."/>
            <person name="Jarett J.K."/>
            <person name="Geller-Mcgrath D.E."/>
            <person name="Sieber C.M."/>
            <person name="Emerson J.B."/>
            <person name="Anantharaman K."/>
            <person name="Thomas B.C."/>
            <person name="Malmstrom R."/>
            <person name="Stieglmeier M."/>
            <person name="Klingl A."/>
            <person name="Woyke T."/>
            <person name="Ryan C.M."/>
            <person name="Banfield J.F."/>
        </authorList>
    </citation>
    <scope>NUCLEOTIDE SEQUENCE [LARGE SCALE GENOMIC DNA]</scope>
    <source>
        <strain evidence="3">CG23_combo_of_CG06-09_8_20_14_all_34_8</strain>
    </source>
</reference>
<keyword evidence="1" id="KW-1133">Transmembrane helix</keyword>
<dbReference type="Proteomes" id="UP000229459">
    <property type="component" value="Unassembled WGS sequence"/>
</dbReference>
<organism evidence="3 4">
    <name type="scientific">Candidatus Beckwithbacteria bacterium CG23_combo_of_CG06-09_8_20_14_all_34_8</name>
    <dbReference type="NCBI Taxonomy" id="1974497"/>
    <lineage>
        <taxon>Bacteria</taxon>
        <taxon>Candidatus Beckwithiibacteriota</taxon>
    </lineage>
</organism>
<dbReference type="AlphaFoldDB" id="A0A2H0B8V9"/>
<feature type="transmembrane region" description="Helical" evidence="1">
    <location>
        <begin position="87"/>
        <end position="107"/>
    </location>
</feature>